<comment type="caution">
    <text evidence="1">The sequence shown here is derived from an EMBL/GenBank/DDBJ whole genome shotgun (WGS) entry which is preliminary data.</text>
</comment>
<sequence>MFFTVLEKKGESMLLAIALLDERAVKELRKKGYTAFYAQVSLHDHEWLEEALTQKVNEAKEGDSSFSLFVNVDPDGCVDFLYKGNYLDFETIISCLESNFSVCYDVENDSEEILEDREFDEEDLFEDEDLDEDCEF</sequence>
<dbReference type="Proteomes" id="UP000545876">
    <property type="component" value="Unassembled WGS sequence"/>
</dbReference>
<protein>
    <submittedName>
        <fullName evidence="1">Uncharacterized protein</fullName>
    </submittedName>
</protein>
<gene>
    <name evidence="1" type="ORF">GX656_02175</name>
</gene>
<name>A0A847D1S4_9BACT</name>
<dbReference type="AlphaFoldDB" id="A0A847D1S4"/>
<evidence type="ECO:0000313" key="2">
    <source>
        <dbReference type="Proteomes" id="UP000545876"/>
    </source>
</evidence>
<dbReference type="EMBL" id="JAAZBX010000007">
    <property type="protein sequence ID" value="NLD25423.1"/>
    <property type="molecule type" value="Genomic_DNA"/>
</dbReference>
<reference evidence="1 2" key="1">
    <citation type="journal article" date="2020" name="Biotechnol. Biofuels">
        <title>New insights from the biogas microbiome by comprehensive genome-resolved metagenomics of nearly 1600 species originating from multiple anaerobic digesters.</title>
        <authorList>
            <person name="Campanaro S."/>
            <person name="Treu L."/>
            <person name="Rodriguez-R L.M."/>
            <person name="Kovalovszki A."/>
            <person name="Ziels R.M."/>
            <person name="Maus I."/>
            <person name="Zhu X."/>
            <person name="Kougias P.G."/>
            <person name="Basile A."/>
            <person name="Luo G."/>
            <person name="Schluter A."/>
            <person name="Konstantinidis K.T."/>
            <person name="Angelidaki I."/>
        </authorList>
    </citation>
    <scope>NUCLEOTIDE SEQUENCE [LARGE SCALE GENOMIC DNA]</scope>
    <source>
        <strain evidence="1">AS06rmzACSIP_65</strain>
    </source>
</reference>
<evidence type="ECO:0000313" key="1">
    <source>
        <dbReference type="EMBL" id="NLD25423.1"/>
    </source>
</evidence>
<organism evidence="1 2">
    <name type="scientific">Candidatus Dojkabacteria bacterium</name>
    <dbReference type="NCBI Taxonomy" id="2099670"/>
    <lineage>
        <taxon>Bacteria</taxon>
        <taxon>Candidatus Dojkabacteria</taxon>
    </lineage>
</organism>
<accession>A0A847D1S4</accession>
<proteinExistence type="predicted"/>